<keyword evidence="3" id="KW-1133">Transmembrane helix</keyword>
<reference evidence="6" key="2">
    <citation type="submission" date="2020-09" db="EMBL/GenBank/DDBJ databases">
        <authorList>
            <person name="Sun Q."/>
            <person name="Zhou Y."/>
        </authorList>
    </citation>
    <scope>NUCLEOTIDE SEQUENCE</scope>
    <source>
        <strain evidence="6">CGMCC 4.7430</strain>
    </source>
</reference>
<comment type="subcellular location">
    <subcellularLocation>
        <location evidence="1">Membrane</location>
        <topology evidence="1">Single-pass membrane protein</topology>
    </subcellularLocation>
</comment>
<evidence type="ECO:0000256" key="2">
    <source>
        <dbReference type="ARBA" id="ARBA00022692"/>
    </source>
</evidence>
<evidence type="ECO:0000313" key="7">
    <source>
        <dbReference type="Proteomes" id="UP000660745"/>
    </source>
</evidence>
<dbReference type="InterPro" id="IPR007343">
    <property type="entry name" value="Uncharacterised_pept_Zn_put"/>
</dbReference>
<gene>
    <name evidence="6" type="ORF">GCM10012278_45630</name>
</gene>
<dbReference type="RefSeq" id="WP_189140691.1">
    <property type="nucleotide sequence ID" value="NZ_BMNK01000007.1"/>
</dbReference>
<feature type="signal peptide" evidence="5">
    <location>
        <begin position="1"/>
        <end position="23"/>
    </location>
</feature>
<dbReference type="Proteomes" id="UP000660745">
    <property type="component" value="Unassembled WGS sequence"/>
</dbReference>
<keyword evidence="2" id="KW-0812">Transmembrane</keyword>
<feature type="chain" id="PRO_5037987381" description="Metalloprotease" evidence="5">
    <location>
        <begin position="24"/>
        <end position="257"/>
    </location>
</feature>
<dbReference type="GO" id="GO:0016020">
    <property type="term" value="C:membrane"/>
    <property type="evidence" value="ECO:0007669"/>
    <property type="project" value="UniProtKB-SubCell"/>
</dbReference>
<keyword evidence="5" id="KW-0732">Signal</keyword>
<keyword evidence="4" id="KW-0472">Membrane</keyword>
<dbReference type="Pfam" id="PF04228">
    <property type="entry name" value="Zn_peptidase"/>
    <property type="match status" value="1"/>
</dbReference>
<evidence type="ECO:0000313" key="6">
    <source>
        <dbReference type="EMBL" id="GGP09538.1"/>
    </source>
</evidence>
<evidence type="ECO:0000256" key="3">
    <source>
        <dbReference type="ARBA" id="ARBA00022989"/>
    </source>
</evidence>
<comment type="caution">
    <text evidence="6">The sequence shown here is derived from an EMBL/GenBank/DDBJ whole genome shotgun (WGS) entry which is preliminary data.</text>
</comment>
<evidence type="ECO:0000256" key="4">
    <source>
        <dbReference type="ARBA" id="ARBA00023136"/>
    </source>
</evidence>
<name>A0A918E7A8_9ACTN</name>
<accession>A0A918E7A8</accession>
<dbReference type="EMBL" id="BMNK01000007">
    <property type="protein sequence ID" value="GGP09538.1"/>
    <property type="molecule type" value="Genomic_DNA"/>
</dbReference>
<evidence type="ECO:0008006" key="8">
    <source>
        <dbReference type="Google" id="ProtNLM"/>
    </source>
</evidence>
<dbReference type="PANTHER" id="PTHR30168">
    <property type="entry name" value="PUTATIVE MEMBRANE PROTEIN YPFJ"/>
    <property type="match status" value="1"/>
</dbReference>
<protein>
    <recommendedName>
        <fullName evidence="8">Metalloprotease</fullName>
    </recommendedName>
</protein>
<reference evidence="6" key="1">
    <citation type="journal article" date="2014" name="Int. J. Syst. Evol. Microbiol.">
        <title>Complete genome sequence of Corynebacterium casei LMG S-19264T (=DSM 44701T), isolated from a smear-ripened cheese.</title>
        <authorList>
            <consortium name="US DOE Joint Genome Institute (JGI-PGF)"/>
            <person name="Walter F."/>
            <person name="Albersmeier A."/>
            <person name="Kalinowski J."/>
            <person name="Ruckert C."/>
        </authorList>
    </citation>
    <scope>NUCLEOTIDE SEQUENCE</scope>
    <source>
        <strain evidence="6">CGMCC 4.7430</strain>
    </source>
</reference>
<evidence type="ECO:0000256" key="5">
    <source>
        <dbReference type="SAM" id="SignalP"/>
    </source>
</evidence>
<dbReference type="AlphaFoldDB" id="A0A918E7A8"/>
<keyword evidence="7" id="KW-1185">Reference proteome</keyword>
<dbReference type="PANTHER" id="PTHR30168:SF0">
    <property type="entry name" value="INNER MEMBRANE PROTEIN"/>
    <property type="match status" value="1"/>
</dbReference>
<evidence type="ECO:0000256" key="1">
    <source>
        <dbReference type="ARBA" id="ARBA00004167"/>
    </source>
</evidence>
<organism evidence="6 7">
    <name type="scientific">Nonomuraea glycinis</name>
    <dbReference type="NCBI Taxonomy" id="2047744"/>
    <lineage>
        <taxon>Bacteria</taxon>
        <taxon>Bacillati</taxon>
        <taxon>Actinomycetota</taxon>
        <taxon>Actinomycetes</taxon>
        <taxon>Streptosporangiales</taxon>
        <taxon>Streptosporangiaceae</taxon>
        <taxon>Nonomuraea</taxon>
    </lineage>
</organism>
<sequence length="257" mass="28860">MRLTPLLAAFILGSILLAGTAQAATYPIRDRALTASELYRSGPLRPSQCTEHPVKPNDVRAAKRYLTTVVNCLNTSWAAHFRRAGLPFTKARVAFITKPRRFCGTAWKDAAARYCDDERRFVFLLNRDLLGEPSDLFLFDVAAHEFGHHVQNLTGISRAFDRHPYKGKSELNEQLRRLELQAECLAGVFIGSTWKSLDRTSRDWKVLLDIDRDSGDEQSKNRTHGKGRNIAAWLDKGFRSGSPAACNTWTVPSARVS</sequence>
<proteinExistence type="predicted"/>